<dbReference type="Proteomes" id="UP001165960">
    <property type="component" value="Unassembled WGS sequence"/>
</dbReference>
<sequence length="173" mass="19020">MLVSFLKFMACTLASALVMIWTTSPDLWSCVSHTFHHVGSNPSQFEHMFENLLGQAQNILVISENVVRSLTCDDLKLSALETVPSMPLSLAPSVSLPSEVLVNLDQGESLGIQEHAPKRATWLLDGMIFMGLDSVMNDISILVLKTQELNPSSLKADLPPERSRTRQSVKSQA</sequence>
<name>A0ACC2TY84_9FUNG</name>
<evidence type="ECO:0000313" key="1">
    <source>
        <dbReference type="EMBL" id="KAJ9079518.1"/>
    </source>
</evidence>
<comment type="caution">
    <text evidence="1">The sequence shown here is derived from an EMBL/GenBank/DDBJ whole genome shotgun (WGS) entry which is preliminary data.</text>
</comment>
<accession>A0ACC2TY84</accession>
<gene>
    <name evidence="1" type="ORF">DSO57_1034659</name>
</gene>
<organism evidence="1 2">
    <name type="scientific">Entomophthora muscae</name>
    <dbReference type="NCBI Taxonomy" id="34485"/>
    <lineage>
        <taxon>Eukaryota</taxon>
        <taxon>Fungi</taxon>
        <taxon>Fungi incertae sedis</taxon>
        <taxon>Zoopagomycota</taxon>
        <taxon>Entomophthoromycotina</taxon>
        <taxon>Entomophthoromycetes</taxon>
        <taxon>Entomophthorales</taxon>
        <taxon>Entomophthoraceae</taxon>
        <taxon>Entomophthora</taxon>
    </lineage>
</organism>
<keyword evidence="2" id="KW-1185">Reference proteome</keyword>
<protein>
    <submittedName>
        <fullName evidence="1">Uncharacterized protein</fullName>
    </submittedName>
</protein>
<evidence type="ECO:0000313" key="2">
    <source>
        <dbReference type="Proteomes" id="UP001165960"/>
    </source>
</evidence>
<dbReference type="EMBL" id="QTSX02001712">
    <property type="protein sequence ID" value="KAJ9079518.1"/>
    <property type="molecule type" value="Genomic_DNA"/>
</dbReference>
<proteinExistence type="predicted"/>
<reference evidence="1" key="1">
    <citation type="submission" date="2022-04" db="EMBL/GenBank/DDBJ databases">
        <title>Genome of the entomopathogenic fungus Entomophthora muscae.</title>
        <authorList>
            <person name="Elya C."/>
            <person name="Lovett B.R."/>
            <person name="Lee E."/>
            <person name="Macias A.M."/>
            <person name="Hajek A.E."/>
            <person name="De Bivort B.L."/>
            <person name="Kasson M.T."/>
            <person name="De Fine Licht H.H."/>
            <person name="Stajich J.E."/>
        </authorList>
    </citation>
    <scope>NUCLEOTIDE SEQUENCE</scope>
    <source>
        <strain evidence="1">Berkeley</strain>
    </source>
</reference>